<dbReference type="EMBL" id="BSUZ01000001">
    <property type="protein sequence ID" value="GMA86335.1"/>
    <property type="molecule type" value="Genomic_DNA"/>
</dbReference>
<keyword evidence="2" id="KW-1185">Reference proteome</keyword>
<dbReference type="Proteomes" id="UP001157017">
    <property type="component" value="Unassembled WGS sequence"/>
</dbReference>
<organism evidence="1 2">
    <name type="scientific">Angustibacter aerolatus</name>
    <dbReference type="NCBI Taxonomy" id="1162965"/>
    <lineage>
        <taxon>Bacteria</taxon>
        <taxon>Bacillati</taxon>
        <taxon>Actinomycetota</taxon>
        <taxon>Actinomycetes</taxon>
        <taxon>Kineosporiales</taxon>
        <taxon>Kineosporiaceae</taxon>
    </lineage>
</organism>
<evidence type="ECO:0000313" key="1">
    <source>
        <dbReference type="EMBL" id="GMA86335.1"/>
    </source>
</evidence>
<reference evidence="2" key="1">
    <citation type="journal article" date="2019" name="Int. J. Syst. Evol. Microbiol.">
        <title>The Global Catalogue of Microorganisms (GCM) 10K type strain sequencing project: providing services to taxonomists for standard genome sequencing and annotation.</title>
        <authorList>
            <consortium name="The Broad Institute Genomics Platform"/>
            <consortium name="The Broad Institute Genome Sequencing Center for Infectious Disease"/>
            <person name="Wu L."/>
            <person name="Ma J."/>
        </authorList>
    </citation>
    <scope>NUCLEOTIDE SEQUENCE [LARGE SCALE GENOMIC DNA]</scope>
    <source>
        <strain evidence="2">NBRC 108730</strain>
    </source>
</reference>
<sequence length="85" mass="9237">MLRGHLGESFSIARRLAGLLTVPGLLPAAGPVGMRSRPLMTLALRLMGNLVTEADRDVVARVWRTAGRLSSRFDARPPFPASDLR</sequence>
<evidence type="ECO:0000313" key="2">
    <source>
        <dbReference type="Proteomes" id="UP001157017"/>
    </source>
</evidence>
<name>A0ABQ6JHM2_9ACTN</name>
<accession>A0ABQ6JHM2</accession>
<comment type="caution">
    <text evidence="1">The sequence shown here is derived from an EMBL/GenBank/DDBJ whole genome shotgun (WGS) entry which is preliminary data.</text>
</comment>
<proteinExistence type="predicted"/>
<protein>
    <submittedName>
        <fullName evidence="1">Uncharacterized protein</fullName>
    </submittedName>
</protein>
<gene>
    <name evidence="1" type="ORF">GCM10025868_15850</name>
</gene>